<proteinExistence type="predicted"/>
<feature type="region of interest" description="Disordered" evidence="1">
    <location>
        <begin position="1"/>
        <end position="121"/>
    </location>
</feature>
<evidence type="ECO:0000256" key="1">
    <source>
        <dbReference type="SAM" id="MobiDB-lite"/>
    </source>
</evidence>
<feature type="compositionally biased region" description="Polar residues" evidence="1">
    <location>
        <begin position="20"/>
        <end position="34"/>
    </location>
</feature>
<sequence>MSKEKSGDYFSMSDEEHAPSQKQPSRGQQHNLRSQFLEKAKQFMDDTALGETKGLLNQLLGKAEEPQALEPETEVVQEDWEDDWEEDEEEEFDYSDPESIRVGYAKPGSKPPPKRKTLDEARDESFDMKLEGLSGLLNRFGAERVEEEKPEPKNTAQIDMALFSGQMQKIYALMAEQSGESAQTEWLRPEILSLLRISNSPELIMEFVIAGVFAATPENFMAQSDVDYIIRLLHQIGIDLPAETVMEAISQTFMFAERVHRLYAKLLETPPQLSAEQVARQKENLAKLFIHQVAHFYETDHKSVIRTLAERWTATCKMLVEDLSEIERIHQQLSLFKERKMASATIFQKSIRAEERALAQWELLRKIAWDISALKKVTLLLEEHEALQKLQIFPIQYLLPEEATLAWDVVPTWQDIQTIFAVFQAHKIQPSQHKQPEFQAQSQPDLSPLNQKKIVTRAKNGEVRALKEITAYKHVRMTQIRNDLGRPKGEKQGPAAVHEV</sequence>
<accession>A0A2M7FZQ7</accession>
<protein>
    <submittedName>
        <fullName evidence="2">Uncharacterized protein</fullName>
    </submittedName>
</protein>
<reference evidence="2 3" key="1">
    <citation type="submission" date="2017-09" db="EMBL/GenBank/DDBJ databases">
        <title>Depth-based differentiation of microbial function through sediment-hosted aquifers and enrichment of novel symbionts in the deep terrestrial subsurface.</title>
        <authorList>
            <person name="Probst A.J."/>
            <person name="Ladd B."/>
            <person name="Jarett J.K."/>
            <person name="Geller-Mcgrath D.E."/>
            <person name="Sieber C.M."/>
            <person name="Emerson J.B."/>
            <person name="Anantharaman K."/>
            <person name="Thomas B.C."/>
            <person name="Malmstrom R."/>
            <person name="Stieglmeier M."/>
            <person name="Klingl A."/>
            <person name="Woyke T."/>
            <person name="Ryan C.M."/>
            <person name="Banfield J.F."/>
        </authorList>
    </citation>
    <scope>NUCLEOTIDE SEQUENCE [LARGE SCALE GENOMIC DNA]</scope>
    <source>
        <strain evidence="2">CG17_big_fil_post_rev_8_21_14_2_50_48_46</strain>
    </source>
</reference>
<dbReference type="AlphaFoldDB" id="A0A2M7FZQ7"/>
<gene>
    <name evidence="2" type="ORF">COW36_21720</name>
</gene>
<comment type="caution">
    <text evidence="2">The sequence shown here is derived from an EMBL/GenBank/DDBJ whole genome shotgun (WGS) entry which is preliminary data.</text>
</comment>
<evidence type="ECO:0000313" key="3">
    <source>
        <dbReference type="Proteomes" id="UP000231019"/>
    </source>
</evidence>
<dbReference type="EMBL" id="PFFQ01000060">
    <property type="protein sequence ID" value="PIW14388.1"/>
    <property type="molecule type" value="Genomic_DNA"/>
</dbReference>
<organism evidence="2 3">
    <name type="scientific">bacterium (Candidatus Blackallbacteria) CG17_big_fil_post_rev_8_21_14_2_50_48_46</name>
    <dbReference type="NCBI Taxonomy" id="2014261"/>
    <lineage>
        <taxon>Bacteria</taxon>
        <taxon>Candidatus Blackallbacteria</taxon>
    </lineage>
</organism>
<feature type="region of interest" description="Disordered" evidence="1">
    <location>
        <begin position="480"/>
        <end position="500"/>
    </location>
</feature>
<evidence type="ECO:0000313" key="2">
    <source>
        <dbReference type="EMBL" id="PIW14388.1"/>
    </source>
</evidence>
<dbReference type="Proteomes" id="UP000231019">
    <property type="component" value="Unassembled WGS sequence"/>
</dbReference>
<name>A0A2M7FZQ7_9BACT</name>
<feature type="compositionally biased region" description="Acidic residues" evidence="1">
    <location>
        <begin position="71"/>
        <end position="96"/>
    </location>
</feature>